<dbReference type="Gene3D" id="3.30.1330.230">
    <property type="match status" value="1"/>
</dbReference>
<sequence>MNASSSTVERIAAAARLGRQSFYSTPMVSPAGHARSYEETEEWLRTVLTRVPITRIFDATPLDVLGLPVWCAVTPLAADLTVHAGKGATPRAARLSAVMESIERLCGESVADERVLRASHRQLSAESPAIDPELFDLPFDTRYRPDLEMDWVPGYDLLTERYFHVARDLVVSPAVEGICGPVETNGLAAGNSITESTLHAIYEVVERHVVSEARFHDLYHDQEDAQRRPLRMIDVSTLPVDSTEWVRRIRDEGMDLVVRDLTNDLGIPVFVAYITNDSFPGAEGETIAFGGYGADLDPARAVFRAITEAVQAHTGTVLGARDTFEGGAVTNERTAMLRRHLSTLHPDAVQPFPPSPSSSYDLYEDMKEVLARLRRGGIEHCVVVDLTREDFGVPAVRVLIPGLAAPFGESSRRPGRRLLQSLV</sequence>
<dbReference type="InterPro" id="IPR003776">
    <property type="entry name" value="YcaO-like_dom"/>
</dbReference>
<dbReference type="Gene3D" id="3.30.40.250">
    <property type="match status" value="1"/>
</dbReference>
<proteinExistence type="predicted"/>
<dbReference type="Pfam" id="PF02624">
    <property type="entry name" value="YcaO"/>
    <property type="match status" value="1"/>
</dbReference>
<name>A0ABN3IS45_9ACTN</name>
<dbReference type="NCBIfam" id="TIGR00702">
    <property type="entry name" value="YcaO-type kinase domain"/>
    <property type="match status" value="1"/>
</dbReference>
<dbReference type="Proteomes" id="UP001501231">
    <property type="component" value="Unassembled WGS sequence"/>
</dbReference>
<evidence type="ECO:0000313" key="3">
    <source>
        <dbReference type="Proteomes" id="UP001501231"/>
    </source>
</evidence>
<keyword evidence="3" id="KW-1185">Reference proteome</keyword>
<evidence type="ECO:0000259" key="1">
    <source>
        <dbReference type="PROSITE" id="PS51664"/>
    </source>
</evidence>
<gene>
    <name evidence="2" type="ORF">GCM10010191_19930</name>
</gene>
<dbReference type="PROSITE" id="PS51664">
    <property type="entry name" value="YCAO"/>
    <property type="match status" value="1"/>
</dbReference>
<organism evidence="2 3">
    <name type="scientific">Actinomadura vinacea</name>
    <dbReference type="NCBI Taxonomy" id="115336"/>
    <lineage>
        <taxon>Bacteria</taxon>
        <taxon>Bacillati</taxon>
        <taxon>Actinomycetota</taxon>
        <taxon>Actinomycetes</taxon>
        <taxon>Streptosporangiales</taxon>
        <taxon>Thermomonosporaceae</taxon>
        <taxon>Actinomadura</taxon>
    </lineage>
</organism>
<protein>
    <submittedName>
        <fullName evidence="2">YcaO-like family protein</fullName>
    </submittedName>
</protein>
<accession>A0ABN3IS45</accession>
<evidence type="ECO:0000313" key="2">
    <source>
        <dbReference type="EMBL" id="GAA2410938.1"/>
    </source>
</evidence>
<dbReference type="RefSeq" id="WP_344588386.1">
    <property type="nucleotide sequence ID" value="NZ_BAAARW010000006.1"/>
</dbReference>
<reference evidence="2 3" key="1">
    <citation type="journal article" date="2019" name="Int. J. Syst. Evol. Microbiol.">
        <title>The Global Catalogue of Microorganisms (GCM) 10K type strain sequencing project: providing services to taxonomists for standard genome sequencing and annotation.</title>
        <authorList>
            <consortium name="The Broad Institute Genomics Platform"/>
            <consortium name="The Broad Institute Genome Sequencing Center for Infectious Disease"/>
            <person name="Wu L."/>
            <person name="Ma J."/>
        </authorList>
    </citation>
    <scope>NUCLEOTIDE SEQUENCE [LARGE SCALE GENOMIC DNA]</scope>
    <source>
        <strain evidence="2 3">JCM 3325</strain>
    </source>
</reference>
<dbReference type="PANTHER" id="PTHR37809:SF1">
    <property type="entry name" value="RIBOSOMAL PROTEIN S12 METHYLTHIOTRANSFERASE ACCESSORY FACTOR YCAO"/>
    <property type="match status" value="1"/>
</dbReference>
<comment type="caution">
    <text evidence="2">The sequence shown here is derived from an EMBL/GenBank/DDBJ whole genome shotgun (WGS) entry which is preliminary data.</text>
</comment>
<dbReference type="EMBL" id="BAAARW010000006">
    <property type="protein sequence ID" value="GAA2410938.1"/>
    <property type="molecule type" value="Genomic_DNA"/>
</dbReference>
<dbReference type="PANTHER" id="PTHR37809">
    <property type="entry name" value="RIBOSOMAL PROTEIN S12 METHYLTHIOTRANSFERASE ACCESSORY FACTOR YCAO"/>
    <property type="match status" value="1"/>
</dbReference>
<feature type="domain" description="YcaO" evidence="1">
    <location>
        <begin position="85"/>
        <end position="423"/>
    </location>
</feature>
<dbReference type="Gene3D" id="3.30.160.660">
    <property type="match status" value="1"/>
</dbReference>